<dbReference type="Gene3D" id="1.10.443.10">
    <property type="entry name" value="Intergrase catalytic core"/>
    <property type="match status" value="1"/>
</dbReference>
<dbReference type="InterPro" id="IPR013762">
    <property type="entry name" value="Integrase-like_cat_sf"/>
</dbReference>
<comment type="caution">
    <text evidence="2">The sequence shown here is derived from an EMBL/GenBank/DDBJ whole genome shotgun (WGS) entry which is preliminary data.</text>
</comment>
<dbReference type="Proteomes" id="UP001526143">
    <property type="component" value="Unassembled WGS sequence"/>
</dbReference>
<gene>
    <name evidence="2" type="ORF">OGM63_28125</name>
</gene>
<dbReference type="InterPro" id="IPR011010">
    <property type="entry name" value="DNA_brk_join_enz"/>
</dbReference>
<keyword evidence="1" id="KW-0233">DNA recombination</keyword>
<dbReference type="RefSeq" id="WP_263749038.1">
    <property type="nucleotide sequence ID" value="NZ_JAOWRF010000398.1"/>
</dbReference>
<name>A0ABT3B7G7_9CYAN</name>
<evidence type="ECO:0000313" key="2">
    <source>
        <dbReference type="EMBL" id="MCV3217332.1"/>
    </source>
</evidence>
<organism evidence="2 3">
    <name type="scientific">Plectonema radiosum NIES-515</name>
    <dbReference type="NCBI Taxonomy" id="2986073"/>
    <lineage>
        <taxon>Bacteria</taxon>
        <taxon>Bacillati</taxon>
        <taxon>Cyanobacteriota</taxon>
        <taxon>Cyanophyceae</taxon>
        <taxon>Oscillatoriophycideae</taxon>
        <taxon>Oscillatoriales</taxon>
        <taxon>Microcoleaceae</taxon>
        <taxon>Plectonema</taxon>
    </lineage>
</organism>
<sequence>MALQWKHIVLDFTIIRFEQAVVVSQSGLTCKSGFKTQKKRIFPINNRLAGLLKSIQPIDVSGEAKVFPSPEGKWIDMHNLSGRAWKVVVESLDGVEYRKLYQTPHTFITMALKNGVDVKDVATMVGNSPEIIYRHYAGQSRELFLPEF</sequence>
<accession>A0ABT3B7G7</accession>
<dbReference type="SUPFAM" id="SSF56349">
    <property type="entry name" value="DNA breaking-rejoining enzymes"/>
    <property type="match status" value="1"/>
</dbReference>
<protein>
    <submittedName>
        <fullName evidence="2">Site-specific integrase</fullName>
    </submittedName>
</protein>
<evidence type="ECO:0000256" key="1">
    <source>
        <dbReference type="ARBA" id="ARBA00023172"/>
    </source>
</evidence>
<reference evidence="2 3" key="1">
    <citation type="submission" date="2022-10" db="EMBL/GenBank/DDBJ databases">
        <title>Identification of biosynthetic pathway for the production of the potent trypsin inhibitor radiosumin.</title>
        <authorList>
            <person name="Fewer D.P."/>
            <person name="Delbaje E."/>
            <person name="Ouyang X."/>
            <person name="Agostino P.D."/>
            <person name="Wahlsten M."/>
            <person name="Jokela J."/>
            <person name="Permi P."/>
            <person name="Haapaniemi E."/>
            <person name="Koistinen H."/>
        </authorList>
    </citation>
    <scope>NUCLEOTIDE SEQUENCE [LARGE SCALE GENOMIC DNA]</scope>
    <source>
        <strain evidence="2 3">NIES-515</strain>
    </source>
</reference>
<evidence type="ECO:0000313" key="3">
    <source>
        <dbReference type="Proteomes" id="UP001526143"/>
    </source>
</evidence>
<dbReference type="EMBL" id="JAOWRF010000398">
    <property type="protein sequence ID" value="MCV3217332.1"/>
    <property type="molecule type" value="Genomic_DNA"/>
</dbReference>
<keyword evidence="3" id="KW-1185">Reference proteome</keyword>
<proteinExistence type="predicted"/>